<sequence>MTSACRIALLLLVCAALSACGTLQFPPFGGAPTPTPTPTMPEPTPPPSAAAPDLPLPEIELKRMRQAPSVVIEGRTAQAIFDDIESYRTSRGMTVVARNKNRIEFAAGVVKAKRPTQARIRYMLAPVKKGFKLSARVYQVSYPGTSREKVADITSAVADRLNTELARYSQEATAWR</sequence>
<evidence type="ECO:0000256" key="1">
    <source>
        <dbReference type="SAM" id="MobiDB-lite"/>
    </source>
</evidence>
<evidence type="ECO:0000313" key="4">
    <source>
        <dbReference type="Proteomes" id="UP001061302"/>
    </source>
</evidence>
<dbReference type="Proteomes" id="UP001061302">
    <property type="component" value="Chromosome"/>
</dbReference>
<evidence type="ECO:0000256" key="2">
    <source>
        <dbReference type="SAM" id="SignalP"/>
    </source>
</evidence>
<feature type="chain" id="PRO_5046958630" description="Lipoprotein" evidence="2">
    <location>
        <begin position="20"/>
        <end position="176"/>
    </location>
</feature>
<dbReference type="EMBL" id="CP106753">
    <property type="protein sequence ID" value="UXY15267.1"/>
    <property type="molecule type" value="Genomic_DNA"/>
</dbReference>
<feature type="compositionally biased region" description="Pro residues" evidence="1">
    <location>
        <begin position="33"/>
        <end position="49"/>
    </location>
</feature>
<proteinExistence type="predicted"/>
<dbReference type="PROSITE" id="PS51257">
    <property type="entry name" value="PROKAR_LIPOPROTEIN"/>
    <property type="match status" value="1"/>
</dbReference>
<reference evidence="3" key="1">
    <citation type="submission" date="2022-10" db="EMBL/GenBank/DDBJ databases">
        <title>Chitiniphilus purpureus sp. nov., a novel chitin-degrading bacterium isolated from crawfish pond sediment.</title>
        <authorList>
            <person name="Li K."/>
        </authorList>
    </citation>
    <scope>NUCLEOTIDE SEQUENCE</scope>
    <source>
        <strain evidence="3">CD1</strain>
    </source>
</reference>
<dbReference type="RefSeq" id="WP_263124672.1">
    <property type="nucleotide sequence ID" value="NZ_CP106753.1"/>
</dbReference>
<evidence type="ECO:0008006" key="5">
    <source>
        <dbReference type="Google" id="ProtNLM"/>
    </source>
</evidence>
<name>A0ABY6DLQ2_9NEIS</name>
<feature type="region of interest" description="Disordered" evidence="1">
    <location>
        <begin position="31"/>
        <end position="54"/>
    </location>
</feature>
<gene>
    <name evidence="3" type="ORF">N8I74_18440</name>
</gene>
<organism evidence="3 4">
    <name type="scientific">Chitiniphilus purpureus</name>
    <dbReference type="NCBI Taxonomy" id="2981137"/>
    <lineage>
        <taxon>Bacteria</taxon>
        <taxon>Pseudomonadati</taxon>
        <taxon>Pseudomonadota</taxon>
        <taxon>Betaproteobacteria</taxon>
        <taxon>Neisseriales</taxon>
        <taxon>Chitinibacteraceae</taxon>
        <taxon>Chitiniphilus</taxon>
    </lineage>
</organism>
<keyword evidence="2" id="KW-0732">Signal</keyword>
<feature type="signal peptide" evidence="2">
    <location>
        <begin position="1"/>
        <end position="19"/>
    </location>
</feature>
<protein>
    <recommendedName>
        <fullName evidence="5">Lipoprotein</fullName>
    </recommendedName>
</protein>
<accession>A0ABY6DLQ2</accession>
<keyword evidence="4" id="KW-1185">Reference proteome</keyword>
<evidence type="ECO:0000313" key="3">
    <source>
        <dbReference type="EMBL" id="UXY15267.1"/>
    </source>
</evidence>